<organism evidence="1">
    <name type="scientific">Tanacetum cinerariifolium</name>
    <name type="common">Dalmatian daisy</name>
    <name type="synonym">Chrysanthemum cinerariifolium</name>
    <dbReference type="NCBI Taxonomy" id="118510"/>
    <lineage>
        <taxon>Eukaryota</taxon>
        <taxon>Viridiplantae</taxon>
        <taxon>Streptophyta</taxon>
        <taxon>Embryophyta</taxon>
        <taxon>Tracheophyta</taxon>
        <taxon>Spermatophyta</taxon>
        <taxon>Magnoliopsida</taxon>
        <taxon>eudicotyledons</taxon>
        <taxon>Gunneridae</taxon>
        <taxon>Pentapetalae</taxon>
        <taxon>asterids</taxon>
        <taxon>campanulids</taxon>
        <taxon>Asterales</taxon>
        <taxon>Asteraceae</taxon>
        <taxon>Asteroideae</taxon>
        <taxon>Anthemideae</taxon>
        <taxon>Anthemidinae</taxon>
        <taxon>Tanacetum</taxon>
    </lineage>
</organism>
<sequence length="49" mass="5593">LEVQLRDLVVDNEYFLVRKLGERALQAQQRIEPDVVPVVDVVGVVEAFE</sequence>
<feature type="non-terminal residue" evidence="1">
    <location>
        <position position="1"/>
    </location>
</feature>
<evidence type="ECO:0000313" key="1">
    <source>
        <dbReference type="EMBL" id="GFD16599.1"/>
    </source>
</evidence>
<feature type="non-terminal residue" evidence="1">
    <location>
        <position position="49"/>
    </location>
</feature>
<dbReference type="EMBL" id="BKCJ011294346">
    <property type="protein sequence ID" value="GFD16599.1"/>
    <property type="molecule type" value="Genomic_DNA"/>
</dbReference>
<protein>
    <submittedName>
        <fullName evidence="1">Uncharacterized protein</fullName>
    </submittedName>
</protein>
<name>A0A699U5D9_TANCI</name>
<comment type="caution">
    <text evidence="1">The sequence shown here is derived from an EMBL/GenBank/DDBJ whole genome shotgun (WGS) entry which is preliminary data.</text>
</comment>
<accession>A0A699U5D9</accession>
<gene>
    <name evidence="1" type="ORF">Tci_888568</name>
</gene>
<proteinExistence type="predicted"/>
<dbReference type="AlphaFoldDB" id="A0A699U5D9"/>
<reference evidence="1" key="1">
    <citation type="journal article" date="2019" name="Sci. Rep.">
        <title>Draft genome of Tanacetum cinerariifolium, the natural source of mosquito coil.</title>
        <authorList>
            <person name="Yamashiro T."/>
            <person name="Shiraishi A."/>
            <person name="Satake H."/>
            <person name="Nakayama K."/>
        </authorList>
    </citation>
    <scope>NUCLEOTIDE SEQUENCE</scope>
</reference>